<evidence type="ECO:0000313" key="3">
    <source>
        <dbReference type="Proteomes" id="UP000198420"/>
    </source>
</evidence>
<dbReference type="RefSeq" id="WP_245919503.1">
    <property type="nucleotide sequence ID" value="NZ_FZNP01000007.1"/>
</dbReference>
<accession>A0A238ZPY3</accession>
<evidence type="ECO:0000256" key="1">
    <source>
        <dbReference type="SAM" id="MobiDB-lite"/>
    </source>
</evidence>
<evidence type="ECO:0008006" key="4">
    <source>
        <dbReference type="Google" id="ProtNLM"/>
    </source>
</evidence>
<dbReference type="EMBL" id="FZNP01000007">
    <property type="protein sequence ID" value="SNR85516.1"/>
    <property type="molecule type" value="Genomic_DNA"/>
</dbReference>
<reference evidence="3" key="1">
    <citation type="submission" date="2017-06" db="EMBL/GenBank/DDBJ databases">
        <authorList>
            <person name="Varghese N."/>
            <person name="Submissions S."/>
        </authorList>
    </citation>
    <scope>NUCLEOTIDE SEQUENCE [LARGE SCALE GENOMIC DNA]</scope>
    <source>
        <strain evidence="3">DSM 44485</strain>
    </source>
</reference>
<keyword evidence="3" id="KW-1185">Reference proteome</keyword>
<protein>
    <recommendedName>
        <fullName evidence="4">UDP-N-acetylmuramyl pentapeptide phosphotransferase/UDP-N-acetylglucosamine-1-phosphate transferase</fullName>
    </recommendedName>
</protein>
<feature type="compositionally biased region" description="Low complexity" evidence="1">
    <location>
        <begin position="287"/>
        <end position="296"/>
    </location>
</feature>
<gene>
    <name evidence="2" type="ORF">SAMN06265355_107430</name>
</gene>
<proteinExistence type="predicted"/>
<organism evidence="2 3">
    <name type="scientific">Actinomadura mexicana</name>
    <dbReference type="NCBI Taxonomy" id="134959"/>
    <lineage>
        <taxon>Bacteria</taxon>
        <taxon>Bacillati</taxon>
        <taxon>Actinomycetota</taxon>
        <taxon>Actinomycetes</taxon>
        <taxon>Streptosporangiales</taxon>
        <taxon>Thermomonosporaceae</taxon>
        <taxon>Actinomadura</taxon>
    </lineage>
</organism>
<sequence>MRRGIARSGRLAAGVGLGAVAARAAYTALTRRQPGLNGLPGEQVWGRTNHRGEPVTLLEGPAFVAGAAAAGLLAPGATGRIRAAALLAGAGSGALGGYDDLAGSASSRGFKGHLTALARGEVTSGAVKILGIGATGLAAAAVAGSPAPTRTGRAFDVLVNGAVIAGSANLMNLFDLRPGRAVKVGLIAGTPLALTRSGSAVVSAPLGAAAALLPEDLGERAMLGDTGANALGALLGLAATRLGRGPRLAVLAGVTGLNAASEFVSFTKVIAGNPVLNRVDMLGRRPAAVPAPAPAEAARREAGEQETVQRETGKPDTEDAYRPAVPPQADSADDGVAGPA</sequence>
<dbReference type="Proteomes" id="UP000198420">
    <property type="component" value="Unassembled WGS sequence"/>
</dbReference>
<feature type="region of interest" description="Disordered" evidence="1">
    <location>
        <begin position="287"/>
        <end position="340"/>
    </location>
</feature>
<dbReference type="AlphaFoldDB" id="A0A238ZPY3"/>
<name>A0A238ZPY3_9ACTN</name>
<evidence type="ECO:0000313" key="2">
    <source>
        <dbReference type="EMBL" id="SNR85516.1"/>
    </source>
</evidence>
<feature type="compositionally biased region" description="Basic and acidic residues" evidence="1">
    <location>
        <begin position="297"/>
        <end position="321"/>
    </location>
</feature>